<evidence type="ECO:0000313" key="1">
    <source>
        <dbReference type="EMBL" id="CDJ49347.1"/>
    </source>
</evidence>
<dbReference type="AlphaFoldDB" id="U6LG26"/>
<dbReference type="OrthoDB" id="347455at2759"/>
<sequence length="257" mass="28377">MFVLFTLVEGRTEDIAQDLSDKCRDCAAALAAFRGVSKAYKLSDSSPGSEDALPAFFAVVNIGTRDGAGISAIHPAMQVPIVMHLPPTAFHAFCSAEKAQDPSCSPEASQFARARVPKESLSAAHYRIATAEFFGGALGDGWNEDDDKKLGELIQQHKRDKVHGKIHFFSPAENQLFLLQRFKNEAPPEQRLLEWANARTKRQVNYAFEDHQDKGQTKRTVLLILLPPMLLLACIQAARVSPTLKIMEAPPRNAKRP</sequence>
<keyword evidence="2" id="KW-1185">Reference proteome</keyword>
<evidence type="ECO:0000313" key="2">
    <source>
        <dbReference type="Proteomes" id="UP000030750"/>
    </source>
</evidence>
<dbReference type="Proteomes" id="UP000030750">
    <property type="component" value="Unassembled WGS sequence"/>
</dbReference>
<proteinExistence type="predicted"/>
<dbReference type="VEuPathDB" id="ToxoDB:EBH_0025540"/>
<reference evidence="1" key="1">
    <citation type="submission" date="2013-10" db="EMBL/GenBank/DDBJ databases">
        <title>Genomic analysis of the causative agents of coccidiosis in chickens.</title>
        <authorList>
            <person name="Reid A.J."/>
            <person name="Blake D."/>
            <person name="Billington K."/>
            <person name="Browne H."/>
            <person name="Dunn M."/>
            <person name="Hung S."/>
            <person name="Kawahara F."/>
            <person name="Miranda-Saavedra D."/>
            <person name="Mourier T."/>
            <person name="Nagra H."/>
            <person name="Otto T.D."/>
            <person name="Rawlings N."/>
            <person name="Sanchez A."/>
            <person name="Sanders M."/>
            <person name="Subramaniam C."/>
            <person name="Tay Y."/>
            <person name="Dear P."/>
            <person name="Doerig C."/>
            <person name="Gruber A."/>
            <person name="Parkinson J."/>
            <person name="Shirley M."/>
            <person name="Wan K.L."/>
            <person name="Berriman M."/>
            <person name="Tomley F."/>
            <person name="Pain A."/>
        </authorList>
    </citation>
    <scope>NUCLEOTIDE SEQUENCE [LARGE SCALE GENOMIC DNA]</scope>
    <source>
        <strain evidence="1">Houghton</strain>
    </source>
</reference>
<gene>
    <name evidence="1" type="ORF">EBH_0025540</name>
</gene>
<dbReference type="EMBL" id="HG711629">
    <property type="protein sequence ID" value="CDJ49347.1"/>
    <property type="molecule type" value="Genomic_DNA"/>
</dbReference>
<accession>U6LG26</accession>
<protein>
    <submittedName>
        <fullName evidence="1">Uncharacterized protein</fullName>
    </submittedName>
</protein>
<reference evidence="1" key="2">
    <citation type="submission" date="2013-10" db="EMBL/GenBank/DDBJ databases">
        <authorList>
            <person name="Aslett M."/>
        </authorList>
    </citation>
    <scope>NUCLEOTIDE SEQUENCE [LARGE SCALE GENOMIC DNA]</scope>
    <source>
        <strain evidence="1">Houghton</strain>
    </source>
</reference>
<name>U6LG26_9EIME</name>
<organism evidence="1 2">
    <name type="scientific">Eimeria brunetti</name>
    <dbReference type="NCBI Taxonomy" id="51314"/>
    <lineage>
        <taxon>Eukaryota</taxon>
        <taxon>Sar</taxon>
        <taxon>Alveolata</taxon>
        <taxon>Apicomplexa</taxon>
        <taxon>Conoidasida</taxon>
        <taxon>Coccidia</taxon>
        <taxon>Eucoccidiorida</taxon>
        <taxon>Eimeriorina</taxon>
        <taxon>Eimeriidae</taxon>
        <taxon>Eimeria</taxon>
    </lineage>
</organism>